<dbReference type="Gene3D" id="1.10.1040.20">
    <property type="entry name" value="ProC-like, C-terminal domain"/>
    <property type="match status" value="1"/>
</dbReference>
<dbReference type="SUPFAM" id="SSF51735">
    <property type="entry name" value="NAD(P)-binding Rossmann-fold domains"/>
    <property type="match status" value="1"/>
</dbReference>
<keyword evidence="4" id="KW-1185">Reference proteome</keyword>
<dbReference type="RefSeq" id="WP_025863511.1">
    <property type="nucleotide sequence ID" value="NZ_BLAX01000001.1"/>
</dbReference>
<evidence type="ECO:0000259" key="1">
    <source>
        <dbReference type="Pfam" id="PF03807"/>
    </source>
</evidence>
<comment type="caution">
    <text evidence="3">The sequence shown here is derived from an EMBL/GenBank/DDBJ whole genome shotgun (WGS) entry which is preliminary data.</text>
</comment>
<dbReference type="Pfam" id="PF03807">
    <property type="entry name" value="F420_oxidored"/>
    <property type="match status" value="1"/>
</dbReference>
<gene>
    <name evidence="3" type="ORF">PbJCM13498_07580</name>
</gene>
<dbReference type="OrthoDB" id="9810755at2"/>
<dbReference type="PANTHER" id="PTHR40459">
    <property type="entry name" value="CONSERVED HYPOTHETICAL ALANINE AND LEUCINE RICH PROTEIN"/>
    <property type="match status" value="1"/>
</dbReference>
<accession>A0A5M4AVD5</accession>
<protein>
    <recommendedName>
        <fullName evidence="5">NADP oxidoreductase</fullName>
    </recommendedName>
</protein>
<proteinExistence type="predicted"/>
<evidence type="ECO:0000313" key="3">
    <source>
        <dbReference type="EMBL" id="GET31895.1"/>
    </source>
</evidence>
<dbReference type="Proteomes" id="UP000391834">
    <property type="component" value="Unassembled WGS sequence"/>
</dbReference>
<dbReference type="Gene3D" id="3.40.50.720">
    <property type="entry name" value="NAD(P)-binding Rossmann-like Domain"/>
    <property type="match status" value="1"/>
</dbReference>
<name>A0A5M4AVD5_9BACT</name>
<organism evidence="3 4">
    <name type="scientific">Prolixibacter bellariivorans</name>
    <dbReference type="NCBI Taxonomy" id="314319"/>
    <lineage>
        <taxon>Bacteria</taxon>
        <taxon>Pseudomonadati</taxon>
        <taxon>Bacteroidota</taxon>
        <taxon>Bacteroidia</taxon>
        <taxon>Marinilabiliales</taxon>
        <taxon>Prolixibacteraceae</taxon>
        <taxon>Prolixibacter</taxon>
    </lineage>
</organism>
<feature type="domain" description="DUF2520" evidence="2">
    <location>
        <begin position="124"/>
        <end position="249"/>
    </location>
</feature>
<dbReference type="InterPro" id="IPR036291">
    <property type="entry name" value="NAD(P)-bd_dom_sf"/>
</dbReference>
<dbReference type="SUPFAM" id="SSF48179">
    <property type="entry name" value="6-phosphogluconate dehydrogenase C-terminal domain-like"/>
    <property type="match status" value="1"/>
</dbReference>
<reference evidence="3 4" key="1">
    <citation type="submission" date="2019-10" db="EMBL/GenBank/DDBJ databases">
        <title>Prolixibacter strains distinguished by the presence of nitrate reductase genes were adept at nitrate-dependent anaerobic corrosion of metallic iron and carbon steel.</title>
        <authorList>
            <person name="Iino T."/>
            <person name="Shono N."/>
            <person name="Ito K."/>
            <person name="Nakamura R."/>
            <person name="Sueoka K."/>
            <person name="Harayama S."/>
            <person name="Ohkuma M."/>
        </authorList>
    </citation>
    <scope>NUCLEOTIDE SEQUENCE [LARGE SCALE GENOMIC DNA]</scope>
    <source>
        <strain evidence="3 4">JCM 13498</strain>
    </source>
</reference>
<dbReference type="EMBL" id="BLAX01000001">
    <property type="protein sequence ID" value="GET31895.1"/>
    <property type="molecule type" value="Genomic_DNA"/>
</dbReference>
<dbReference type="AlphaFoldDB" id="A0A5M4AVD5"/>
<dbReference type="PANTHER" id="PTHR40459:SF1">
    <property type="entry name" value="CONSERVED HYPOTHETICAL ALANINE AND LEUCINE RICH PROTEIN"/>
    <property type="match status" value="1"/>
</dbReference>
<feature type="domain" description="Pyrroline-5-carboxylate reductase catalytic N-terminal" evidence="1">
    <location>
        <begin position="3"/>
        <end position="78"/>
    </location>
</feature>
<dbReference type="Pfam" id="PF10728">
    <property type="entry name" value="DUF2520"/>
    <property type="match status" value="1"/>
</dbReference>
<evidence type="ECO:0000259" key="2">
    <source>
        <dbReference type="Pfam" id="PF10728"/>
    </source>
</evidence>
<dbReference type="InterPro" id="IPR037108">
    <property type="entry name" value="TM1727-like_C_sf"/>
</dbReference>
<evidence type="ECO:0008006" key="5">
    <source>
        <dbReference type="Google" id="ProtNLM"/>
    </source>
</evidence>
<dbReference type="InterPro" id="IPR008927">
    <property type="entry name" value="6-PGluconate_DH-like_C_sf"/>
</dbReference>
<sequence length="255" mass="28772">MDIVLIGAGNLATRLGLRLRECNHRIVQVYSRTESSATELANKLHSAWTTHPEKISPEGLLYLVSVSDKAVESLLSKISFGNRLVAHTAGSLPMDVLKPFSANYGVFYPLQTFSKSREVDFAQIPVCIEANNPENLDILRKLGASISNDVREIDSEERRQLHLSAVFVCNFVNHLYSIGDELLKEKEIDFDILKPLIAETAAKALEFSPKNVQTGPAVRFDRNVIDRHLEMLKEHPQWNDIYKLLSESIHQLHTK</sequence>
<dbReference type="InterPro" id="IPR028939">
    <property type="entry name" value="P5C_Rdtase_cat_N"/>
</dbReference>
<evidence type="ECO:0000313" key="4">
    <source>
        <dbReference type="Proteomes" id="UP000391834"/>
    </source>
</evidence>
<dbReference type="InterPro" id="IPR018931">
    <property type="entry name" value="DUF2520"/>
</dbReference>